<dbReference type="SUPFAM" id="SSF48264">
    <property type="entry name" value="Cytochrome P450"/>
    <property type="match status" value="1"/>
</dbReference>
<sequence length="103" mass="11627">MEVLLGDGIFKVDGELWRKQRKTASFEFASKNLRDFSTLWYSEITALNSAILNLASLHGQEVDMQFGARASSQVQDDDNPINGSWVEGHSRLAFIRPLEMLLP</sequence>
<gene>
    <name evidence="6" type="ORF">Acr_00g0068360</name>
</gene>
<dbReference type="PANTHER" id="PTHR24296">
    <property type="entry name" value="CYTOCHROME P450"/>
    <property type="match status" value="1"/>
</dbReference>
<reference evidence="7" key="1">
    <citation type="submission" date="2019-07" db="EMBL/GenBank/DDBJ databases">
        <title>De Novo Assembly of kiwifruit Actinidia rufa.</title>
        <authorList>
            <person name="Sugita-Konishi S."/>
            <person name="Sato K."/>
            <person name="Mori E."/>
            <person name="Abe Y."/>
            <person name="Kisaki G."/>
            <person name="Hamano K."/>
            <person name="Suezawa K."/>
            <person name="Otani M."/>
            <person name="Fukuda T."/>
            <person name="Manabe T."/>
            <person name="Gomi K."/>
            <person name="Tabuchi M."/>
            <person name="Akimitsu K."/>
            <person name="Kataoka I."/>
        </authorList>
    </citation>
    <scope>NUCLEOTIDE SEQUENCE [LARGE SCALE GENOMIC DNA]</scope>
    <source>
        <strain evidence="7">cv. Fuchu</strain>
    </source>
</reference>
<evidence type="ECO:0000313" key="7">
    <source>
        <dbReference type="Proteomes" id="UP000585474"/>
    </source>
</evidence>
<name>A0A7J0DQW9_9ERIC</name>
<dbReference type="Proteomes" id="UP000585474">
    <property type="component" value="Unassembled WGS sequence"/>
</dbReference>
<comment type="caution">
    <text evidence="6">The sequence shown here is derived from an EMBL/GenBank/DDBJ whole genome shotgun (WGS) entry which is preliminary data.</text>
</comment>
<keyword evidence="7" id="KW-1185">Reference proteome</keyword>
<dbReference type="GO" id="GO:0004497">
    <property type="term" value="F:monooxygenase activity"/>
    <property type="evidence" value="ECO:0007669"/>
    <property type="project" value="InterPro"/>
</dbReference>
<dbReference type="GO" id="GO:0005506">
    <property type="term" value="F:iron ion binding"/>
    <property type="evidence" value="ECO:0007669"/>
    <property type="project" value="InterPro"/>
</dbReference>
<evidence type="ECO:0000256" key="4">
    <source>
        <dbReference type="ARBA" id="ARBA00023002"/>
    </source>
</evidence>
<dbReference type="InterPro" id="IPR036396">
    <property type="entry name" value="Cyt_P450_sf"/>
</dbReference>
<accession>A0A7J0DQW9</accession>
<organism evidence="6 7">
    <name type="scientific">Actinidia rufa</name>
    <dbReference type="NCBI Taxonomy" id="165716"/>
    <lineage>
        <taxon>Eukaryota</taxon>
        <taxon>Viridiplantae</taxon>
        <taxon>Streptophyta</taxon>
        <taxon>Embryophyta</taxon>
        <taxon>Tracheophyta</taxon>
        <taxon>Spermatophyta</taxon>
        <taxon>Magnoliopsida</taxon>
        <taxon>eudicotyledons</taxon>
        <taxon>Gunneridae</taxon>
        <taxon>Pentapetalae</taxon>
        <taxon>asterids</taxon>
        <taxon>Ericales</taxon>
        <taxon>Actinidiaceae</taxon>
        <taxon>Actinidia</taxon>
    </lineage>
</organism>
<evidence type="ECO:0000256" key="1">
    <source>
        <dbReference type="ARBA" id="ARBA00001971"/>
    </source>
</evidence>
<comment type="similarity">
    <text evidence="2">Belongs to the cytochrome P450 family.</text>
</comment>
<evidence type="ECO:0000256" key="2">
    <source>
        <dbReference type="ARBA" id="ARBA00010617"/>
    </source>
</evidence>
<dbReference type="Gene3D" id="1.10.630.10">
    <property type="entry name" value="Cytochrome P450"/>
    <property type="match status" value="1"/>
</dbReference>
<proteinExistence type="inferred from homology"/>
<comment type="cofactor">
    <cofactor evidence="1">
        <name>heme</name>
        <dbReference type="ChEBI" id="CHEBI:30413"/>
    </cofactor>
</comment>
<keyword evidence="5" id="KW-0408">Iron</keyword>
<evidence type="ECO:0000256" key="5">
    <source>
        <dbReference type="ARBA" id="ARBA00023004"/>
    </source>
</evidence>
<keyword evidence="3" id="KW-0479">Metal-binding</keyword>
<evidence type="ECO:0000313" key="6">
    <source>
        <dbReference type="EMBL" id="GFS40408.1"/>
    </source>
</evidence>
<dbReference type="OrthoDB" id="1470350at2759"/>
<evidence type="ECO:0000256" key="3">
    <source>
        <dbReference type="ARBA" id="ARBA00022723"/>
    </source>
</evidence>
<dbReference type="GO" id="GO:0016705">
    <property type="term" value="F:oxidoreductase activity, acting on paired donors, with incorporation or reduction of molecular oxygen"/>
    <property type="evidence" value="ECO:0007669"/>
    <property type="project" value="InterPro"/>
</dbReference>
<dbReference type="EMBL" id="BJWL01000348">
    <property type="protein sequence ID" value="GFS40408.1"/>
    <property type="molecule type" value="Genomic_DNA"/>
</dbReference>
<dbReference type="AlphaFoldDB" id="A0A7J0DQW9"/>
<keyword evidence="4" id="KW-0560">Oxidoreductase</keyword>
<dbReference type="GO" id="GO:0020037">
    <property type="term" value="F:heme binding"/>
    <property type="evidence" value="ECO:0007669"/>
    <property type="project" value="InterPro"/>
</dbReference>
<protein>
    <submittedName>
        <fullName evidence="6">Uncharacterized protein</fullName>
    </submittedName>
</protein>